<accession>L1N2Z0</accession>
<feature type="non-terminal residue" evidence="1">
    <location>
        <position position="87"/>
    </location>
</feature>
<dbReference type="Proteomes" id="UP000010433">
    <property type="component" value="Unassembled WGS sequence"/>
</dbReference>
<comment type="caution">
    <text evidence="1">The sequence shown here is derived from an EMBL/GenBank/DDBJ whole genome shotgun (WGS) entry which is preliminary data.</text>
</comment>
<sequence>QLMGLAVDTHERWFEFTCFSVRKVYDTAEVARLFQVALILLGETVSLVFEVEVGSGLHQVRHKAHRAVFLYLEGKAGGGLEGLPVEL</sequence>
<feature type="non-terminal residue" evidence="1">
    <location>
        <position position="1"/>
    </location>
</feature>
<organism evidence="1 2">
    <name type="scientific">Hoylesella saccharolytica F0055</name>
    <dbReference type="NCBI Taxonomy" id="1127699"/>
    <lineage>
        <taxon>Bacteria</taxon>
        <taxon>Pseudomonadati</taxon>
        <taxon>Bacteroidota</taxon>
        <taxon>Bacteroidia</taxon>
        <taxon>Bacteroidales</taxon>
        <taxon>Prevotellaceae</taxon>
        <taxon>Hoylesella</taxon>
    </lineage>
</organism>
<keyword evidence="2" id="KW-1185">Reference proteome</keyword>
<gene>
    <name evidence="1" type="ORF">HMPREF9151_02080</name>
</gene>
<proteinExistence type="predicted"/>
<evidence type="ECO:0000313" key="1">
    <source>
        <dbReference type="EMBL" id="EKX97634.1"/>
    </source>
</evidence>
<dbReference type="EMBL" id="AMEP01000136">
    <property type="protein sequence ID" value="EKX97634.1"/>
    <property type="molecule type" value="Genomic_DNA"/>
</dbReference>
<evidence type="ECO:0000313" key="2">
    <source>
        <dbReference type="Proteomes" id="UP000010433"/>
    </source>
</evidence>
<protein>
    <submittedName>
        <fullName evidence="1">Uncharacterized protein</fullName>
    </submittedName>
</protein>
<dbReference type="AlphaFoldDB" id="L1N2Z0"/>
<reference evidence="1 2" key="1">
    <citation type="submission" date="2012-05" db="EMBL/GenBank/DDBJ databases">
        <authorList>
            <person name="Weinstock G."/>
            <person name="Sodergren E."/>
            <person name="Lobos E.A."/>
            <person name="Fulton L."/>
            <person name="Fulton R."/>
            <person name="Courtney L."/>
            <person name="Fronick C."/>
            <person name="O'Laughlin M."/>
            <person name="Godfrey J."/>
            <person name="Wilson R.M."/>
            <person name="Miner T."/>
            <person name="Farmer C."/>
            <person name="Delehaunty K."/>
            <person name="Cordes M."/>
            <person name="Minx P."/>
            <person name="Tomlinson C."/>
            <person name="Chen J."/>
            <person name="Wollam A."/>
            <person name="Pepin K.H."/>
            <person name="Bhonagiri V."/>
            <person name="Zhang X."/>
            <person name="Suruliraj S."/>
            <person name="Warren W."/>
            <person name="Mitreva M."/>
            <person name="Mardis E.R."/>
            <person name="Wilson R.K."/>
        </authorList>
    </citation>
    <scope>NUCLEOTIDE SEQUENCE [LARGE SCALE GENOMIC DNA]</scope>
    <source>
        <strain evidence="1 2">F0055</strain>
    </source>
</reference>
<dbReference type="HOGENOM" id="CLU_2488707_0_0_10"/>
<name>L1N2Z0_9BACT</name>